<dbReference type="InterPro" id="IPR000731">
    <property type="entry name" value="SSD"/>
</dbReference>
<evidence type="ECO:0000256" key="3">
    <source>
        <dbReference type="ARBA" id="ARBA00022692"/>
    </source>
</evidence>
<reference evidence="8 9" key="1">
    <citation type="submission" date="2020-03" db="EMBL/GenBank/DDBJ databases">
        <title>Two novel Motilibacter sp.</title>
        <authorList>
            <person name="Liu S."/>
        </authorList>
    </citation>
    <scope>NUCLEOTIDE SEQUENCE [LARGE SCALE GENOMIC DNA]</scope>
    <source>
        <strain evidence="8 9">E257</strain>
    </source>
</reference>
<dbReference type="Gene3D" id="1.20.1640.10">
    <property type="entry name" value="Multidrug efflux transporter AcrB transmembrane domain"/>
    <property type="match status" value="2"/>
</dbReference>
<feature type="transmembrane region" description="Helical" evidence="6">
    <location>
        <begin position="222"/>
        <end position="246"/>
    </location>
</feature>
<keyword evidence="5 6" id="KW-0472">Membrane</keyword>
<sequence length="727" mass="75418">MDILTRLAYLVIRRRRTVVTVWVLLAAACAPLALALPDRLGPGGFDVAGSQSYQVQEALGRDFDGGAADPAVVLLRGEDAAAAVPAVTAALEDVEGVLAVRPGLGFGGQEAGPGRAYLSVALAGGQDDQVRAAERVVETVDEAVPAGVTADVGGRAALYVDVNAVSKKDLERAEIVSFPLTLLVLLLAFGSLVAAGLPVLLGVASLVVTLGLLYGLSLVSSLSIYVTNTASVIGIAVGIDYALFVVTRFRQELRHGLGVEDAIARSVATAGRAVAVSGLTVMVALGGLFLVDVAGFRSMAIGSMVVVALAVAAALTLLPAVLAMLGGRVDRFTLFRHRPTTGEGGGWYRWSRLVMRRPALFLAGVVAVLLACAVPLLDIRLGQPSASTLPEGSGPRTVMEQVQQDVGPGAAGPVEVLVPTPAGAGSAAGSAALQAVASRAEQVRGVVSATVAGASRDGTVGRVVVLGNSVTQSAEGQETIRLLRDALVGAHDLPAGVLVGGQGASDLDLTSRVNSRLPWVIGTVLLLSLLLLTATLRSPVLAAKAVVMNLLSVGAAYGLMVAVFQWGWGADLLGFTSEGQIQAWVPLFLFCVLFGLSMDYEVFLLSRMREEHARTGDNEQAVALGLEHTARTITSAALVMVTVFAAFSSSRLLAFKAMGFSLAVAVLLDATLVRIVTVPALMRLMGRANWWTPRWLDRVLPRLEAVAPPPAVITLPDVEAARTTSRT</sequence>
<feature type="transmembrane region" description="Helical" evidence="6">
    <location>
        <begin position="199"/>
        <end position="216"/>
    </location>
</feature>
<dbReference type="RefSeq" id="WP_166284576.1">
    <property type="nucleotide sequence ID" value="NZ_JAANNP010000093.1"/>
</dbReference>
<dbReference type="SUPFAM" id="SSF82866">
    <property type="entry name" value="Multidrug efflux transporter AcrB transmembrane domain"/>
    <property type="match status" value="2"/>
</dbReference>
<dbReference type="PROSITE" id="PS51257">
    <property type="entry name" value="PROKAR_LIPOPROTEIN"/>
    <property type="match status" value="1"/>
</dbReference>
<feature type="transmembrane region" description="Helical" evidence="6">
    <location>
        <begin position="583"/>
        <end position="605"/>
    </location>
</feature>
<protein>
    <submittedName>
        <fullName evidence="8">MMPL family transporter</fullName>
    </submittedName>
</protein>
<keyword evidence="4 6" id="KW-1133">Transmembrane helix</keyword>
<evidence type="ECO:0000256" key="2">
    <source>
        <dbReference type="ARBA" id="ARBA00022475"/>
    </source>
</evidence>
<dbReference type="PANTHER" id="PTHR33406">
    <property type="entry name" value="MEMBRANE PROTEIN MJ1562-RELATED"/>
    <property type="match status" value="1"/>
</dbReference>
<feature type="transmembrane region" description="Helical" evidence="6">
    <location>
        <begin position="175"/>
        <end position="194"/>
    </location>
</feature>
<dbReference type="Pfam" id="PF03176">
    <property type="entry name" value="MMPL"/>
    <property type="match status" value="2"/>
</dbReference>
<feature type="transmembrane region" description="Helical" evidence="6">
    <location>
        <begin position="546"/>
        <end position="568"/>
    </location>
</feature>
<comment type="subcellular location">
    <subcellularLocation>
        <location evidence="1">Cell membrane</location>
        <topology evidence="1">Multi-pass membrane protein</topology>
    </subcellularLocation>
</comment>
<feature type="transmembrane region" description="Helical" evidence="6">
    <location>
        <begin position="267"/>
        <end position="291"/>
    </location>
</feature>
<accession>A0ABX0GYM7</accession>
<evidence type="ECO:0000259" key="7">
    <source>
        <dbReference type="PROSITE" id="PS50156"/>
    </source>
</evidence>
<feature type="transmembrane region" description="Helical" evidence="6">
    <location>
        <begin position="359"/>
        <end position="377"/>
    </location>
</feature>
<feature type="transmembrane region" description="Helical" evidence="6">
    <location>
        <begin position="636"/>
        <end position="654"/>
    </location>
</feature>
<dbReference type="Proteomes" id="UP000800981">
    <property type="component" value="Unassembled WGS sequence"/>
</dbReference>
<gene>
    <name evidence="8" type="ORF">G9H71_20175</name>
</gene>
<evidence type="ECO:0000256" key="6">
    <source>
        <dbReference type="SAM" id="Phobius"/>
    </source>
</evidence>
<evidence type="ECO:0000313" key="8">
    <source>
        <dbReference type="EMBL" id="NHC16107.1"/>
    </source>
</evidence>
<feature type="domain" description="SSD" evidence="7">
    <location>
        <begin position="199"/>
        <end position="324"/>
    </location>
</feature>
<feature type="transmembrane region" description="Helical" evidence="6">
    <location>
        <begin position="517"/>
        <end position="534"/>
    </location>
</feature>
<dbReference type="PROSITE" id="PS50156">
    <property type="entry name" value="SSD"/>
    <property type="match status" value="1"/>
</dbReference>
<organism evidence="8 9">
    <name type="scientific">Motilibacter deserti</name>
    <dbReference type="NCBI Taxonomy" id="2714956"/>
    <lineage>
        <taxon>Bacteria</taxon>
        <taxon>Bacillati</taxon>
        <taxon>Actinomycetota</taxon>
        <taxon>Actinomycetes</taxon>
        <taxon>Motilibacterales</taxon>
        <taxon>Motilibacteraceae</taxon>
        <taxon>Motilibacter</taxon>
    </lineage>
</organism>
<feature type="transmembrane region" description="Helical" evidence="6">
    <location>
        <begin position="303"/>
        <end position="326"/>
    </location>
</feature>
<dbReference type="EMBL" id="JAANNP010000093">
    <property type="protein sequence ID" value="NHC16107.1"/>
    <property type="molecule type" value="Genomic_DNA"/>
</dbReference>
<comment type="caution">
    <text evidence="8">The sequence shown here is derived from an EMBL/GenBank/DDBJ whole genome shotgun (WGS) entry which is preliminary data.</text>
</comment>
<keyword evidence="3 6" id="KW-0812">Transmembrane</keyword>
<dbReference type="InterPro" id="IPR004869">
    <property type="entry name" value="MMPL_dom"/>
</dbReference>
<proteinExistence type="predicted"/>
<evidence type="ECO:0000256" key="1">
    <source>
        <dbReference type="ARBA" id="ARBA00004651"/>
    </source>
</evidence>
<evidence type="ECO:0000313" key="9">
    <source>
        <dbReference type="Proteomes" id="UP000800981"/>
    </source>
</evidence>
<name>A0ABX0GYM7_9ACTN</name>
<feature type="transmembrane region" description="Helical" evidence="6">
    <location>
        <begin position="660"/>
        <end position="682"/>
    </location>
</feature>
<dbReference type="InterPro" id="IPR050545">
    <property type="entry name" value="Mycobact_MmpL"/>
</dbReference>
<keyword evidence="2" id="KW-1003">Cell membrane</keyword>
<evidence type="ECO:0000256" key="5">
    <source>
        <dbReference type="ARBA" id="ARBA00023136"/>
    </source>
</evidence>
<dbReference type="PANTHER" id="PTHR33406:SF13">
    <property type="entry name" value="MEMBRANE PROTEIN YDFJ"/>
    <property type="match status" value="1"/>
</dbReference>
<evidence type="ECO:0000256" key="4">
    <source>
        <dbReference type="ARBA" id="ARBA00022989"/>
    </source>
</evidence>
<keyword evidence="9" id="KW-1185">Reference proteome</keyword>